<gene>
    <name evidence="2" type="ORF">ES711_13475</name>
</gene>
<reference evidence="2 3" key="1">
    <citation type="submission" date="2019-08" db="EMBL/GenBank/DDBJ databases">
        <title>Genome sequence of Gelidibacter salicanalis IC162T.</title>
        <authorList>
            <person name="Bowman J.P."/>
        </authorList>
    </citation>
    <scope>NUCLEOTIDE SEQUENCE [LARGE SCALE GENOMIC DNA]</scope>
    <source>
        <strain evidence="2 3">IC162</strain>
    </source>
</reference>
<dbReference type="EMBL" id="VORX01000007">
    <property type="protein sequence ID" value="TXE06616.1"/>
    <property type="molecule type" value="Genomic_DNA"/>
</dbReference>
<dbReference type="Proteomes" id="UP000321734">
    <property type="component" value="Unassembled WGS sequence"/>
</dbReference>
<organism evidence="2 3">
    <name type="scientific">Gelidibacter salicanalis</name>
    <dbReference type="NCBI Taxonomy" id="291193"/>
    <lineage>
        <taxon>Bacteria</taxon>
        <taxon>Pseudomonadati</taxon>
        <taxon>Bacteroidota</taxon>
        <taxon>Flavobacteriia</taxon>
        <taxon>Flavobacteriales</taxon>
        <taxon>Flavobacteriaceae</taxon>
        <taxon>Gelidibacter</taxon>
    </lineage>
</organism>
<protein>
    <submittedName>
        <fullName evidence="2">DUF2807 domain-containing protein</fullName>
    </submittedName>
</protein>
<evidence type="ECO:0000313" key="3">
    <source>
        <dbReference type="Proteomes" id="UP000321734"/>
    </source>
</evidence>
<accession>A0A5C7AD61</accession>
<proteinExistence type="predicted"/>
<dbReference type="PANTHER" id="PTHR39200">
    <property type="entry name" value="HYPOTHETICAL EXPORTED PROTEIN"/>
    <property type="match status" value="1"/>
</dbReference>
<evidence type="ECO:0000259" key="1">
    <source>
        <dbReference type="Pfam" id="PF10988"/>
    </source>
</evidence>
<dbReference type="OrthoDB" id="5585143at2"/>
<dbReference type="AlphaFoldDB" id="A0A5C7AD61"/>
<evidence type="ECO:0000313" key="2">
    <source>
        <dbReference type="EMBL" id="TXE06616.1"/>
    </source>
</evidence>
<dbReference type="Pfam" id="PF10988">
    <property type="entry name" value="DUF2807"/>
    <property type="match status" value="1"/>
</dbReference>
<keyword evidence="3" id="KW-1185">Reference proteome</keyword>
<name>A0A5C7AD61_9FLAO</name>
<sequence>MLALIMVKGIQAQKKIKGNGVMTSLNRTTTDYDAVRFAGAFDYVLVAGKEGKIIVAGEENLLNYILTEVKNGTLVVKTEDGINLQPSQNRTIKVTVPFEALNAVAMAGSGDLWTEHTISSKHLNVSLAGSGDVKLDVAMTSLKAEVAGSGDLSIIGNTTNLEVNLAGSGDFNGFNLNSDDTEVSITGSGTVDAVSNERLKARVTGSGDVTYKGNPFSKDTKVTGSGTIKSL</sequence>
<dbReference type="Gene3D" id="2.160.20.120">
    <property type="match status" value="1"/>
</dbReference>
<dbReference type="InterPro" id="IPR021255">
    <property type="entry name" value="DUF2807"/>
</dbReference>
<dbReference type="PANTHER" id="PTHR39200:SF1">
    <property type="entry name" value="AUTO-TRANSPORTER ADHESIN HEAD GIN DOMAIN-CONTAINING PROTEIN-RELATED"/>
    <property type="match status" value="1"/>
</dbReference>
<comment type="caution">
    <text evidence="2">The sequence shown here is derived from an EMBL/GenBank/DDBJ whole genome shotgun (WGS) entry which is preliminary data.</text>
</comment>
<feature type="domain" description="Putative auto-transporter adhesin head GIN" evidence="1">
    <location>
        <begin position="31"/>
        <end position="215"/>
    </location>
</feature>